<evidence type="ECO:0000256" key="5">
    <source>
        <dbReference type="ARBA" id="ARBA00023235"/>
    </source>
</evidence>
<comment type="similarity">
    <text evidence="2">Belongs to the pseudouridine synthase TruB family.</text>
</comment>
<evidence type="ECO:0000313" key="8">
    <source>
        <dbReference type="EMBL" id="KAI9266908.1"/>
    </source>
</evidence>
<dbReference type="SUPFAM" id="SSF55120">
    <property type="entry name" value="Pseudouridine synthase"/>
    <property type="match status" value="1"/>
</dbReference>
<reference evidence="8" key="2">
    <citation type="submission" date="2023-02" db="EMBL/GenBank/DDBJ databases">
        <authorList>
            <consortium name="DOE Joint Genome Institute"/>
            <person name="Mondo S.J."/>
            <person name="Chang Y."/>
            <person name="Wang Y."/>
            <person name="Ahrendt S."/>
            <person name="Andreopoulos W."/>
            <person name="Barry K."/>
            <person name="Beard J."/>
            <person name="Benny G.L."/>
            <person name="Blankenship S."/>
            <person name="Bonito G."/>
            <person name="Cuomo C."/>
            <person name="Desiro A."/>
            <person name="Gervers K.A."/>
            <person name="Hundley H."/>
            <person name="Kuo A."/>
            <person name="LaButti K."/>
            <person name="Lang B.F."/>
            <person name="Lipzen A."/>
            <person name="O'Donnell K."/>
            <person name="Pangilinan J."/>
            <person name="Reynolds N."/>
            <person name="Sandor L."/>
            <person name="Smith M.W."/>
            <person name="Tsang A."/>
            <person name="Grigoriev I.V."/>
            <person name="Stajich J.E."/>
            <person name="Spatafora J.W."/>
        </authorList>
    </citation>
    <scope>NUCLEOTIDE SEQUENCE</scope>
    <source>
        <strain evidence="8">RSA 2281</strain>
    </source>
</reference>
<evidence type="ECO:0000313" key="9">
    <source>
        <dbReference type="Proteomes" id="UP001209540"/>
    </source>
</evidence>
<dbReference type="EC" id="5.4.99.25" evidence="3"/>
<dbReference type="InterPro" id="IPR014780">
    <property type="entry name" value="tRNA_psdUridine_synth_TruB"/>
</dbReference>
<comment type="catalytic activity">
    <reaction evidence="1">
        <text>a uridine in mRNA = a pseudouridine in mRNA</text>
        <dbReference type="Rhea" id="RHEA:56644"/>
        <dbReference type="Rhea" id="RHEA-COMP:14658"/>
        <dbReference type="Rhea" id="RHEA-COMP:14659"/>
        <dbReference type="ChEBI" id="CHEBI:65314"/>
        <dbReference type="ChEBI" id="CHEBI:65315"/>
    </reaction>
</comment>
<feature type="domain" description="Pseudouridine synthase II N-terminal" evidence="6">
    <location>
        <begin position="56"/>
        <end position="205"/>
    </location>
</feature>
<evidence type="ECO:0000256" key="2">
    <source>
        <dbReference type="ARBA" id="ARBA00008999"/>
    </source>
</evidence>
<dbReference type="Gene3D" id="3.30.2350.10">
    <property type="entry name" value="Pseudouridine synthase"/>
    <property type="match status" value="1"/>
</dbReference>
<reference evidence="8" key="1">
    <citation type="journal article" date="2022" name="IScience">
        <title>Evolution of zygomycete secretomes and the origins of terrestrial fungal ecologies.</title>
        <authorList>
            <person name="Chang Y."/>
            <person name="Wang Y."/>
            <person name="Mondo S."/>
            <person name="Ahrendt S."/>
            <person name="Andreopoulos W."/>
            <person name="Barry K."/>
            <person name="Beard J."/>
            <person name="Benny G.L."/>
            <person name="Blankenship S."/>
            <person name="Bonito G."/>
            <person name="Cuomo C."/>
            <person name="Desiro A."/>
            <person name="Gervers K.A."/>
            <person name="Hundley H."/>
            <person name="Kuo A."/>
            <person name="LaButti K."/>
            <person name="Lang B.F."/>
            <person name="Lipzen A."/>
            <person name="O'Donnell K."/>
            <person name="Pangilinan J."/>
            <person name="Reynolds N."/>
            <person name="Sandor L."/>
            <person name="Smith M.E."/>
            <person name="Tsang A."/>
            <person name="Grigoriev I.V."/>
            <person name="Stajich J.E."/>
            <person name="Spatafora J.W."/>
        </authorList>
    </citation>
    <scope>NUCLEOTIDE SEQUENCE</scope>
    <source>
        <strain evidence="8">RSA 2281</strain>
    </source>
</reference>
<gene>
    <name evidence="8" type="ORF">BDA99DRAFT_506947</name>
</gene>
<protein>
    <recommendedName>
        <fullName evidence="3">tRNA pseudouridine(55) synthase</fullName>
        <ecNumber evidence="3">5.4.99.25</ecNumber>
    </recommendedName>
</protein>
<dbReference type="Proteomes" id="UP001209540">
    <property type="component" value="Unassembled WGS sequence"/>
</dbReference>
<dbReference type="GO" id="GO:1990481">
    <property type="term" value="P:mRNA pseudouridine synthesis"/>
    <property type="evidence" value="ECO:0007669"/>
    <property type="project" value="TreeGrafter"/>
</dbReference>
<accession>A0AAD5K381</accession>
<dbReference type="PANTHER" id="PTHR13767">
    <property type="entry name" value="TRNA-PSEUDOURIDINE SYNTHASE"/>
    <property type="match status" value="1"/>
</dbReference>
<evidence type="ECO:0000256" key="1">
    <source>
        <dbReference type="ARBA" id="ARBA00001166"/>
    </source>
</evidence>
<dbReference type="GO" id="GO:0005634">
    <property type="term" value="C:nucleus"/>
    <property type="evidence" value="ECO:0007669"/>
    <property type="project" value="TreeGrafter"/>
</dbReference>
<dbReference type="PANTHER" id="PTHR13767:SF2">
    <property type="entry name" value="PSEUDOURIDYLATE SYNTHASE TRUB1"/>
    <property type="match status" value="1"/>
</dbReference>
<proteinExistence type="inferred from homology"/>
<dbReference type="InterPro" id="IPR020103">
    <property type="entry name" value="PsdUridine_synth_cat_dom_sf"/>
</dbReference>
<dbReference type="AlphaFoldDB" id="A0AAD5K381"/>
<dbReference type="NCBIfam" id="TIGR00431">
    <property type="entry name" value="TruB"/>
    <property type="match status" value="1"/>
</dbReference>
<dbReference type="GO" id="GO:0160148">
    <property type="term" value="F:tRNA pseudouridine(55) synthase activity"/>
    <property type="evidence" value="ECO:0007669"/>
    <property type="project" value="UniProtKB-EC"/>
</dbReference>
<comment type="caution">
    <text evidence="8">The sequence shown here is derived from an EMBL/GenBank/DDBJ whole genome shotgun (WGS) entry which is preliminary data.</text>
</comment>
<dbReference type="Pfam" id="PF16198">
    <property type="entry name" value="TruB_C_2"/>
    <property type="match status" value="1"/>
</dbReference>
<dbReference type="GO" id="GO:0006400">
    <property type="term" value="P:tRNA modification"/>
    <property type="evidence" value="ECO:0007669"/>
    <property type="project" value="TreeGrafter"/>
</dbReference>
<dbReference type="GO" id="GO:0003723">
    <property type="term" value="F:RNA binding"/>
    <property type="evidence" value="ECO:0007669"/>
    <property type="project" value="InterPro"/>
</dbReference>
<evidence type="ECO:0000256" key="4">
    <source>
        <dbReference type="ARBA" id="ARBA00022694"/>
    </source>
</evidence>
<dbReference type="EMBL" id="JAIXMP010000010">
    <property type="protein sequence ID" value="KAI9266908.1"/>
    <property type="molecule type" value="Genomic_DNA"/>
</dbReference>
<name>A0AAD5K381_9FUNG</name>
<feature type="domain" description="tRNA pseudouridylate synthase B C-terminal" evidence="7">
    <location>
        <begin position="206"/>
        <end position="238"/>
    </location>
</feature>
<keyword evidence="5" id="KW-0413">Isomerase</keyword>
<keyword evidence="9" id="KW-1185">Reference proteome</keyword>
<dbReference type="CDD" id="cd02573">
    <property type="entry name" value="PseudoU_synth_EcTruB"/>
    <property type="match status" value="1"/>
</dbReference>
<keyword evidence="4" id="KW-0819">tRNA processing</keyword>
<evidence type="ECO:0000259" key="6">
    <source>
        <dbReference type="Pfam" id="PF01509"/>
    </source>
</evidence>
<evidence type="ECO:0000256" key="3">
    <source>
        <dbReference type="ARBA" id="ARBA00012787"/>
    </source>
</evidence>
<dbReference type="InterPro" id="IPR002501">
    <property type="entry name" value="PsdUridine_synth_N"/>
</dbReference>
<sequence>MTLPARSLRHALNGVFSVYKPTGWTSREAVNKVQDSLSEQLHARLGMTKKLKQRDKIKIGHGGTLDPLAEGVLILGVGNGCKKLHDYLHCTKEYLVLAKFGEATDSYDSQGTITHHGSTDHINQQNILSILPQFKGEITQVPPIYSAISIQGKRAYDYARQGIELPKPIEPRQVQILELELLDYQQESQKKEALFRVECGGGTYMRSLVHDIGHALGSYAHMTGLKRTRQGITMIKDTLAISNSHNNLNGMAVDLDKVLEIINSK</sequence>
<dbReference type="Pfam" id="PF01509">
    <property type="entry name" value="TruB_N"/>
    <property type="match status" value="1"/>
</dbReference>
<evidence type="ECO:0000259" key="7">
    <source>
        <dbReference type="Pfam" id="PF16198"/>
    </source>
</evidence>
<dbReference type="HAMAP" id="MF_01080">
    <property type="entry name" value="TruB_bact"/>
    <property type="match status" value="1"/>
</dbReference>
<dbReference type="InterPro" id="IPR032819">
    <property type="entry name" value="TruB_C"/>
</dbReference>
<organism evidence="8 9">
    <name type="scientific">Phascolomyces articulosus</name>
    <dbReference type="NCBI Taxonomy" id="60185"/>
    <lineage>
        <taxon>Eukaryota</taxon>
        <taxon>Fungi</taxon>
        <taxon>Fungi incertae sedis</taxon>
        <taxon>Mucoromycota</taxon>
        <taxon>Mucoromycotina</taxon>
        <taxon>Mucoromycetes</taxon>
        <taxon>Mucorales</taxon>
        <taxon>Lichtheimiaceae</taxon>
        <taxon>Phascolomyces</taxon>
    </lineage>
</organism>